<dbReference type="PATRIC" id="fig|1122247.3.peg.4355"/>
<dbReference type="PANTHER" id="PTHR41248:SF1">
    <property type="entry name" value="NORD PROTEIN"/>
    <property type="match status" value="1"/>
</dbReference>
<feature type="region of interest" description="Disordered" evidence="1">
    <location>
        <begin position="232"/>
        <end position="280"/>
    </location>
</feature>
<sequence>MVNEVGDVHNATAGDRDDGPHPLVLLASALAGREVAIVAGPPGEPAWTDGSRIYLDAAQDATAQLAAVAVQASLLAAGSLEPPIVRQLLRRPGLARRYLSLEGRRALRANDDLLPWSVRPLADADTPAELSDLLARLDSPADALDAAVSRAIPDPPASFGAIRARQLLSRHAAAAGADARQVHTPRREARKELEELDDAAGGEDVPDPFTSPVGGGGFAGKWLQRMMTRIRRLGDGGTPGADTPTHRTRRGTRGAGAVTSVTSGPAGIADDRESAGRGRKYPEWDAHRSRYRPDWCTVHEIEPPADDAKPLPRPDVHSLRRPLTRLGIGLDRCHRQTQGDDLDVDAAVEARVELLAGSAPDEAVYVDNLRRRRDLAVLVLLDVSGSAGEPGTVSGNVHEQQRAAAAALVVALHELGDRVGLYAFRSQGRANVDLIPVKRFDDRLDVAVMRRLAALRPGAYSRLGAAIRHGTAVMTEQAGTSRRLLVVLSDGLAYDHDYERSYGAADARRALAEARRRGIGCLCLTIGAATDSGELRRVFGSAAHASIPKPTRLGDVIGPLFKAALRSADLRRRVA</sequence>
<proteinExistence type="predicted"/>
<dbReference type="PROSITE" id="PS50234">
    <property type="entry name" value="VWFA"/>
    <property type="match status" value="1"/>
</dbReference>
<name>K5BA24_MYCHD</name>
<dbReference type="SMART" id="SM00327">
    <property type="entry name" value="VWA"/>
    <property type="match status" value="1"/>
</dbReference>
<feature type="compositionally biased region" description="Basic and acidic residues" evidence="1">
    <location>
        <begin position="269"/>
        <end position="280"/>
    </location>
</feature>
<evidence type="ECO:0000313" key="3">
    <source>
        <dbReference type="Proteomes" id="UP000006265"/>
    </source>
</evidence>
<dbReference type="EMBL" id="AMRA01000134">
    <property type="protein sequence ID" value="EKF21495.1"/>
    <property type="molecule type" value="Genomic_DNA"/>
</dbReference>
<dbReference type="PANTHER" id="PTHR41248">
    <property type="entry name" value="NORD PROTEIN"/>
    <property type="match status" value="1"/>
</dbReference>
<dbReference type="Gene3D" id="3.40.50.410">
    <property type="entry name" value="von Willebrand factor, type A domain"/>
    <property type="match status" value="1"/>
</dbReference>
<dbReference type="SUPFAM" id="SSF53300">
    <property type="entry name" value="vWA-like"/>
    <property type="match status" value="1"/>
</dbReference>
<feature type="region of interest" description="Disordered" evidence="1">
    <location>
        <begin position="196"/>
        <end position="218"/>
    </location>
</feature>
<dbReference type="STRING" id="1122247.GCA_000379865_03089"/>
<comment type="caution">
    <text evidence="2">The sequence shown here is derived from an EMBL/GenBank/DDBJ whole genome shotgun (WGS) entry which is preliminary data.</text>
</comment>
<dbReference type="InterPro" id="IPR051928">
    <property type="entry name" value="NorD/CobT"/>
</dbReference>
<dbReference type="eggNOG" id="COG4548">
    <property type="taxonomic scope" value="Bacteria"/>
</dbReference>
<dbReference type="Pfam" id="PF00092">
    <property type="entry name" value="VWA"/>
    <property type="match status" value="1"/>
</dbReference>
<dbReference type="Proteomes" id="UP000006265">
    <property type="component" value="Unassembled WGS sequence"/>
</dbReference>
<dbReference type="AlphaFoldDB" id="K5BA24"/>
<dbReference type="InterPro" id="IPR036465">
    <property type="entry name" value="vWFA_dom_sf"/>
</dbReference>
<feature type="compositionally biased region" description="Acidic residues" evidence="1">
    <location>
        <begin position="196"/>
        <end position="206"/>
    </location>
</feature>
<accession>K5BA24</accession>
<reference evidence="2 3" key="1">
    <citation type="journal article" date="2012" name="J. Bacteriol.">
        <title>Genome sequence of Mycobacterium hassiacum DSM 44199, a rare source of heat-stable mycobacterial proteins.</title>
        <authorList>
            <person name="Tiago I."/>
            <person name="Maranha A."/>
            <person name="Mendes V."/>
            <person name="Alarico S."/>
            <person name="Moynihan P.J."/>
            <person name="Clarke A.J."/>
            <person name="Macedo-Ribeiro S."/>
            <person name="Pereira P.J."/>
            <person name="Empadinhas N."/>
        </authorList>
    </citation>
    <scope>NUCLEOTIDE SEQUENCE [LARGE SCALE GENOMIC DNA]</scope>
    <source>
        <strain evidence="3">DSM 44199 / CIP 105218 / JCM 12690 / 3849</strain>
    </source>
</reference>
<protein>
    <submittedName>
        <fullName evidence="2">von Willebrand factor type A domain protein</fullName>
    </submittedName>
</protein>
<organism evidence="2 3">
    <name type="scientific">Mycolicibacterium hassiacum (strain DSM 44199 / CIP 105218 / JCM 12690 / 3849)</name>
    <name type="common">Mycobacterium hassiacum</name>
    <dbReference type="NCBI Taxonomy" id="1122247"/>
    <lineage>
        <taxon>Bacteria</taxon>
        <taxon>Bacillati</taxon>
        <taxon>Actinomycetota</taxon>
        <taxon>Actinomycetes</taxon>
        <taxon>Mycobacteriales</taxon>
        <taxon>Mycobacteriaceae</taxon>
        <taxon>Mycolicibacterium</taxon>
    </lineage>
</organism>
<gene>
    <name evidence="2" type="ORF">C731_4544</name>
</gene>
<dbReference type="OrthoDB" id="4641313at2"/>
<evidence type="ECO:0000313" key="2">
    <source>
        <dbReference type="EMBL" id="EKF21495.1"/>
    </source>
</evidence>
<keyword evidence="3" id="KW-1185">Reference proteome</keyword>
<evidence type="ECO:0000256" key="1">
    <source>
        <dbReference type="SAM" id="MobiDB-lite"/>
    </source>
</evidence>
<dbReference type="InterPro" id="IPR002035">
    <property type="entry name" value="VWF_A"/>
</dbReference>